<evidence type="ECO:0000313" key="3">
    <source>
        <dbReference type="EMBL" id="KFD72437.1"/>
    </source>
</evidence>
<evidence type="ECO:0000313" key="2">
    <source>
        <dbReference type="EMBL" id="KFD53722.1"/>
    </source>
</evidence>
<organism evidence="3">
    <name type="scientific">Trichuris suis</name>
    <name type="common">pig whipworm</name>
    <dbReference type="NCBI Taxonomy" id="68888"/>
    <lineage>
        <taxon>Eukaryota</taxon>
        <taxon>Metazoa</taxon>
        <taxon>Ecdysozoa</taxon>
        <taxon>Nematoda</taxon>
        <taxon>Enoplea</taxon>
        <taxon>Dorylaimia</taxon>
        <taxon>Trichinellida</taxon>
        <taxon>Trichuridae</taxon>
        <taxon>Trichuris</taxon>
    </lineage>
</organism>
<dbReference type="AlphaFoldDB" id="A0A085NSJ1"/>
<sequence length="484" mass="53094">MSADLGSEHSASAKRDRMVTLLLQMFEEDLALLSNFSTDASGEKEKQNFDVQVAAELEAYVHTLKDCDIEFALQDYESTQPEAPDKDNPARMLNFLPTNGLMMEAAKIVEGAECQNCSDRIMSADHDKSAPLELQQTAQTADEQISCLCGSSNVDVLPTVDALYYDFITRLSDEACKAKLDRLCAWKRSHRTLEKKQPSSTASGTCSVNVQDHSDDLDGQTVDPDMFEERPMDDNEKTGQRELEISAQPLPIENMTPVSTPTDADMAVEAEDNIPSQADDSHKNAEGGGKSLGAPENDTEKNDQSANTAGEVTRSQAQVGQSQNLSIPVCTALNGTRPPYNTAVNVVPYTPYLLADSYVPSYPILTYQYTAVPGTNQPMFTVSPTLAWPILYTDPVTGTAPAFAATPTTPYAVQQLPTNYLQYPVPTVNPGVNNLQYYYVPVFGDGLSGSNLNGMNYAFVPVLQPNVVTMNRWQPSMRRLPRRR</sequence>
<evidence type="ECO:0000256" key="1">
    <source>
        <dbReference type="SAM" id="MobiDB-lite"/>
    </source>
</evidence>
<dbReference type="EMBL" id="KL363214">
    <property type="protein sequence ID" value="KFD53722.1"/>
    <property type="molecule type" value="Genomic_DNA"/>
</dbReference>
<protein>
    <submittedName>
        <fullName evidence="3">Uncharacterized protein</fullName>
    </submittedName>
</protein>
<dbReference type="EMBL" id="KL367477">
    <property type="protein sequence ID" value="KFD72437.1"/>
    <property type="molecule type" value="Genomic_DNA"/>
</dbReference>
<dbReference type="Proteomes" id="UP000030758">
    <property type="component" value="Unassembled WGS sequence"/>
</dbReference>
<reference evidence="3 4" key="1">
    <citation type="journal article" date="2014" name="Nat. Genet.">
        <title>Genome and transcriptome of the porcine whipworm Trichuris suis.</title>
        <authorList>
            <person name="Jex A.R."/>
            <person name="Nejsum P."/>
            <person name="Schwarz E.M."/>
            <person name="Hu L."/>
            <person name="Young N.D."/>
            <person name="Hall R.S."/>
            <person name="Korhonen P.K."/>
            <person name="Liao S."/>
            <person name="Thamsborg S."/>
            <person name="Xia J."/>
            <person name="Xu P."/>
            <person name="Wang S."/>
            <person name="Scheerlinck J.P."/>
            <person name="Hofmann A."/>
            <person name="Sternberg P.W."/>
            <person name="Wang J."/>
            <person name="Gasser R.B."/>
        </authorList>
    </citation>
    <scope>NUCLEOTIDE SEQUENCE [LARGE SCALE GENOMIC DNA]</scope>
    <source>
        <strain evidence="3">DCEP-RM93F</strain>
        <strain evidence="2">DCEP-RM93M</strain>
    </source>
</reference>
<feature type="region of interest" description="Disordered" evidence="1">
    <location>
        <begin position="274"/>
        <end position="323"/>
    </location>
</feature>
<feature type="compositionally biased region" description="Polar residues" evidence="1">
    <location>
        <begin position="304"/>
        <end position="323"/>
    </location>
</feature>
<gene>
    <name evidence="2" type="ORF">M513_05427</name>
    <name evidence="3" type="ORF">M514_05427</name>
</gene>
<feature type="compositionally biased region" description="Basic and acidic residues" evidence="1">
    <location>
        <begin position="227"/>
        <end position="239"/>
    </location>
</feature>
<name>A0A085NSJ1_9BILA</name>
<accession>A0A085NSJ1</accession>
<proteinExistence type="predicted"/>
<evidence type="ECO:0000313" key="4">
    <source>
        <dbReference type="Proteomes" id="UP000030764"/>
    </source>
</evidence>
<feature type="region of interest" description="Disordered" evidence="1">
    <location>
        <begin position="191"/>
        <end position="239"/>
    </location>
</feature>
<dbReference type="Proteomes" id="UP000030764">
    <property type="component" value="Unassembled WGS sequence"/>
</dbReference>
<feature type="compositionally biased region" description="Polar residues" evidence="1">
    <location>
        <begin position="198"/>
        <end position="211"/>
    </location>
</feature>
<keyword evidence="4" id="KW-1185">Reference proteome</keyword>